<proteinExistence type="inferred from homology"/>
<dbReference type="InterPro" id="IPR038501">
    <property type="entry name" value="Spore_GerAC_C_sf"/>
</dbReference>
<organism evidence="10 11">
    <name type="scientific">Paenibacillus polysaccharolyticus</name>
    <dbReference type="NCBI Taxonomy" id="582692"/>
    <lineage>
        <taxon>Bacteria</taxon>
        <taxon>Bacillati</taxon>
        <taxon>Bacillota</taxon>
        <taxon>Bacilli</taxon>
        <taxon>Bacillales</taxon>
        <taxon>Paenibacillaceae</taxon>
        <taxon>Paenibacillus</taxon>
    </lineage>
</organism>
<dbReference type="STRING" id="582692.SAMN05720606_108185"/>
<feature type="domain" description="Spore germination GerAC-like C-terminal" evidence="8">
    <location>
        <begin position="218"/>
        <end position="384"/>
    </location>
</feature>
<reference evidence="11" key="1">
    <citation type="submission" date="2016-10" db="EMBL/GenBank/DDBJ databases">
        <authorList>
            <person name="Varghese N."/>
            <person name="Submissions S."/>
        </authorList>
    </citation>
    <scope>NUCLEOTIDE SEQUENCE [LARGE SCALE GENOMIC DNA]</scope>
    <source>
        <strain evidence="11">BL9</strain>
    </source>
</reference>
<dbReference type="Pfam" id="PF05504">
    <property type="entry name" value="Spore_GerAC"/>
    <property type="match status" value="1"/>
</dbReference>
<keyword evidence="7" id="KW-0449">Lipoprotein</keyword>
<keyword evidence="5" id="KW-0472">Membrane</keyword>
<evidence type="ECO:0000256" key="4">
    <source>
        <dbReference type="ARBA" id="ARBA00022729"/>
    </source>
</evidence>
<keyword evidence="3" id="KW-0309">Germination</keyword>
<evidence type="ECO:0000256" key="5">
    <source>
        <dbReference type="ARBA" id="ARBA00023136"/>
    </source>
</evidence>
<dbReference type="AlphaFoldDB" id="A0A1G5ID67"/>
<evidence type="ECO:0000259" key="9">
    <source>
        <dbReference type="Pfam" id="PF25198"/>
    </source>
</evidence>
<name>A0A1G5ID67_9BACL</name>
<keyword evidence="4" id="KW-0732">Signal</keyword>
<gene>
    <name evidence="10" type="ORF">SAMN05720606_108185</name>
</gene>
<dbReference type="EMBL" id="FMVM01000008">
    <property type="protein sequence ID" value="SCY73620.1"/>
    <property type="molecule type" value="Genomic_DNA"/>
</dbReference>
<dbReference type="Pfam" id="PF25198">
    <property type="entry name" value="Spore_GerAC_N"/>
    <property type="match status" value="1"/>
</dbReference>
<dbReference type="RefSeq" id="WP_090920327.1">
    <property type="nucleotide sequence ID" value="NZ_FMVM01000008.1"/>
</dbReference>
<dbReference type="NCBIfam" id="TIGR02887">
    <property type="entry name" value="spore_ger_x_C"/>
    <property type="match status" value="1"/>
</dbReference>
<dbReference type="InterPro" id="IPR046953">
    <property type="entry name" value="Spore_GerAC-like_C"/>
</dbReference>
<evidence type="ECO:0000256" key="6">
    <source>
        <dbReference type="ARBA" id="ARBA00023139"/>
    </source>
</evidence>
<evidence type="ECO:0000313" key="10">
    <source>
        <dbReference type="EMBL" id="SCY73620.1"/>
    </source>
</evidence>
<protein>
    <submittedName>
        <fullName evidence="10">Spore germination protein KC</fullName>
    </submittedName>
</protein>
<dbReference type="InterPro" id="IPR008844">
    <property type="entry name" value="Spore_GerAC-like"/>
</dbReference>
<comment type="similarity">
    <text evidence="2">Belongs to the GerABKC lipoprotein family.</text>
</comment>
<evidence type="ECO:0000256" key="3">
    <source>
        <dbReference type="ARBA" id="ARBA00022544"/>
    </source>
</evidence>
<dbReference type="Gene3D" id="3.30.300.210">
    <property type="entry name" value="Nutrient germinant receptor protein C, domain 3"/>
    <property type="match status" value="1"/>
</dbReference>
<evidence type="ECO:0000256" key="7">
    <source>
        <dbReference type="ARBA" id="ARBA00023288"/>
    </source>
</evidence>
<dbReference type="GO" id="GO:0009847">
    <property type="term" value="P:spore germination"/>
    <property type="evidence" value="ECO:0007669"/>
    <property type="project" value="InterPro"/>
</dbReference>
<dbReference type="InterPro" id="IPR057336">
    <property type="entry name" value="GerAC_N"/>
</dbReference>
<evidence type="ECO:0000259" key="8">
    <source>
        <dbReference type="Pfam" id="PF05504"/>
    </source>
</evidence>
<comment type="subcellular location">
    <subcellularLocation>
        <location evidence="1">Membrane</location>
        <topology evidence="1">Lipid-anchor</topology>
    </subcellularLocation>
</comment>
<evidence type="ECO:0000313" key="11">
    <source>
        <dbReference type="Proteomes" id="UP000198538"/>
    </source>
</evidence>
<dbReference type="GO" id="GO:0016020">
    <property type="term" value="C:membrane"/>
    <property type="evidence" value="ECO:0007669"/>
    <property type="project" value="UniProtKB-SubCell"/>
</dbReference>
<feature type="domain" description="Spore germination protein N-terminal" evidence="9">
    <location>
        <begin position="26"/>
        <end position="201"/>
    </location>
</feature>
<accession>A0A1G5ID67</accession>
<dbReference type="PANTHER" id="PTHR35789:SF1">
    <property type="entry name" value="SPORE GERMINATION PROTEIN B3"/>
    <property type="match status" value="1"/>
</dbReference>
<dbReference type="Gene3D" id="6.20.190.10">
    <property type="entry name" value="Nutrient germinant receptor protein C, domain 1"/>
    <property type="match status" value="1"/>
</dbReference>
<evidence type="ECO:0000256" key="1">
    <source>
        <dbReference type="ARBA" id="ARBA00004635"/>
    </source>
</evidence>
<dbReference type="PROSITE" id="PS51257">
    <property type="entry name" value="PROKAR_LIPOPROTEIN"/>
    <property type="match status" value="1"/>
</dbReference>
<dbReference type="Proteomes" id="UP000198538">
    <property type="component" value="Unassembled WGS sequence"/>
</dbReference>
<evidence type="ECO:0000256" key="2">
    <source>
        <dbReference type="ARBA" id="ARBA00007886"/>
    </source>
</evidence>
<dbReference type="PANTHER" id="PTHR35789">
    <property type="entry name" value="SPORE GERMINATION PROTEIN B3"/>
    <property type="match status" value="1"/>
</dbReference>
<keyword evidence="6" id="KW-0564">Palmitate</keyword>
<keyword evidence="11" id="KW-1185">Reference proteome</keyword>
<sequence>MKLWIRAICLMLAVLLLCPLLAGCWDRKEINDLALVTGVAIDKANDNAIEVSVQIFIPQGSTQSSQSGGEATGGSGTTFVQSAQGVNIADALAQLQMKFSRKIFWGHSEVYLFGAEKVEQGLKDDLDFLMRDSEPRERAFTFVTKGKAKEVLEKHSILERNTSEVLREMAVNKTSINSSMAHLMEMLEDESRAALLPWVEILQAPGQDDPSKGIGYINGTAILHNDKLVGVADNRITRGILWAVDEMNNAIITIRPEHSKGTLSVQLLRNRSKIIPMYKNGEWSIRIDVDCKNQLIQNTTETNIDQSIDSLENIEKQFEENIEERIHLAVHEAKTKYKADIFNFAGAFHRKYPRLWKKHEKDWDAIFPEINITVNAQADILRPGMFNTQQKQ</sequence>